<evidence type="ECO:0000256" key="1">
    <source>
        <dbReference type="SAM" id="MobiDB-lite"/>
    </source>
</evidence>
<feature type="transmembrane region" description="Helical" evidence="2">
    <location>
        <begin position="102"/>
        <end position="121"/>
    </location>
</feature>
<keyword evidence="2" id="KW-0812">Transmembrane</keyword>
<reference evidence="3 4" key="1">
    <citation type="journal article" date="2016" name="Nat. Commun.">
        <title>Thousands of microbial genomes shed light on interconnected biogeochemical processes in an aquifer system.</title>
        <authorList>
            <person name="Anantharaman K."/>
            <person name="Brown C.T."/>
            <person name="Hug L.A."/>
            <person name="Sharon I."/>
            <person name="Castelle C.J."/>
            <person name="Probst A.J."/>
            <person name="Thomas B.C."/>
            <person name="Singh A."/>
            <person name="Wilkins M.J."/>
            <person name="Karaoz U."/>
            <person name="Brodie E.L."/>
            <person name="Williams K.H."/>
            <person name="Hubbard S.S."/>
            <person name="Banfield J.F."/>
        </authorList>
    </citation>
    <scope>NUCLEOTIDE SEQUENCE [LARGE SCALE GENOMIC DNA]</scope>
</reference>
<sequence length="153" mass="17677">MDNEQQKKIRLEESRRQSAEETEEAEYLDEPLEEDEIEELKINPPEEPLFPIIIFGLAVLKDILDWFTAGWLGWLLALFLGGIIGIWIFLQTGFVMKRILKRLILPAILAFIVAVIPYLNFVPESSAFVLIIHYSGKREAKKILKLLKKIEVV</sequence>
<dbReference type="EMBL" id="MHQZ01000026">
    <property type="protein sequence ID" value="OHA13672.1"/>
    <property type="molecule type" value="Genomic_DNA"/>
</dbReference>
<name>A0A1G2LS25_9BACT</name>
<feature type="compositionally biased region" description="Acidic residues" evidence="1">
    <location>
        <begin position="20"/>
        <end position="31"/>
    </location>
</feature>
<proteinExistence type="predicted"/>
<dbReference type="Proteomes" id="UP000178302">
    <property type="component" value="Unassembled WGS sequence"/>
</dbReference>
<comment type="caution">
    <text evidence="3">The sequence shown here is derived from an EMBL/GenBank/DDBJ whole genome shotgun (WGS) entry which is preliminary data.</text>
</comment>
<evidence type="ECO:0000313" key="3">
    <source>
        <dbReference type="EMBL" id="OHA13672.1"/>
    </source>
</evidence>
<keyword evidence="2" id="KW-0472">Membrane</keyword>
<dbReference type="AlphaFoldDB" id="A0A1G2LS25"/>
<accession>A0A1G2LS25</accession>
<evidence type="ECO:0000313" key="4">
    <source>
        <dbReference type="Proteomes" id="UP000178302"/>
    </source>
</evidence>
<protein>
    <submittedName>
        <fullName evidence="3">Uncharacterized protein</fullName>
    </submittedName>
</protein>
<feature type="compositionally biased region" description="Basic and acidic residues" evidence="1">
    <location>
        <begin position="1"/>
        <end position="19"/>
    </location>
</feature>
<feature type="region of interest" description="Disordered" evidence="1">
    <location>
        <begin position="1"/>
        <end position="31"/>
    </location>
</feature>
<evidence type="ECO:0000256" key="2">
    <source>
        <dbReference type="SAM" id="Phobius"/>
    </source>
</evidence>
<keyword evidence="2" id="KW-1133">Transmembrane helix</keyword>
<feature type="transmembrane region" description="Helical" evidence="2">
    <location>
        <begin position="71"/>
        <end position="90"/>
    </location>
</feature>
<gene>
    <name evidence="3" type="ORF">A2909_02065</name>
</gene>
<organism evidence="3 4">
    <name type="scientific">Candidatus Tagabacteria bacterium RIFCSPLOWO2_01_FULL_39_11</name>
    <dbReference type="NCBI Taxonomy" id="1802295"/>
    <lineage>
        <taxon>Bacteria</taxon>
        <taxon>Candidatus Tagaibacteriota</taxon>
    </lineage>
</organism>